<dbReference type="SUPFAM" id="SSF63737">
    <property type="entry name" value="Leukotriene A4 hydrolase N-terminal domain"/>
    <property type="match status" value="1"/>
</dbReference>
<comment type="caution">
    <text evidence="5">The sequence shown here is derived from an EMBL/GenBank/DDBJ whole genome shotgun (WGS) entry which is preliminary data.</text>
</comment>
<name>A0A932A753_9BACT</name>
<evidence type="ECO:0000313" key="6">
    <source>
        <dbReference type="Proteomes" id="UP000779809"/>
    </source>
</evidence>
<dbReference type="GO" id="GO:0005615">
    <property type="term" value="C:extracellular space"/>
    <property type="evidence" value="ECO:0007669"/>
    <property type="project" value="TreeGrafter"/>
</dbReference>
<evidence type="ECO:0000259" key="3">
    <source>
        <dbReference type="Pfam" id="PF01433"/>
    </source>
</evidence>
<dbReference type="Pfam" id="PF09976">
    <property type="entry name" value="TPR_21"/>
    <property type="match status" value="1"/>
</dbReference>
<dbReference type="InterPro" id="IPR042097">
    <property type="entry name" value="Aminopeptidase_N-like_N_sf"/>
</dbReference>
<dbReference type="InterPro" id="IPR027268">
    <property type="entry name" value="Peptidase_M4/M1_CTD_sf"/>
</dbReference>
<dbReference type="Gene3D" id="1.25.40.10">
    <property type="entry name" value="Tetratricopeptide repeat domain"/>
    <property type="match status" value="1"/>
</dbReference>
<dbReference type="SMART" id="SM00028">
    <property type="entry name" value="TPR"/>
    <property type="match status" value="3"/>
</dbReference>
<dbReference type="Proteomes" id="UP000779809">
    <property type="component" value="Unassembled WGS sequence"/>
</dbReference>
<dbReference type="EMBL" id="JACPNR010000005">
    <property type="protein sequence ID" value="MBI2677944.1"/>
    <property type="molecule type" value="Genomic_DNA"/>
</dbReference>
<protein>
    <submittedName>
        <fullName evidence="5">Tetratricopeptide repeat protein</fullName>
    </submittedName>
</protein>
<dbReference type="GO" id="GO:0043171">
    <property type="term" value="P:peptide catabolic process"/>
    <property type="evidence" value="ECO:0007669"/>
    <property type="project" value="TreeGrafter"/>
</dbReference>
<proteinExistence type="predicted"/>
<accession>A0A932A753</accession>
<dbReference type="InterPro" id="IPR018704">
    <property type="entry name" value="SecYEG/CpoB_TPR"/>
</dbReference>
<evidence type="ECO:0000259" key="4">
    <source>
        <dbReference type="Pfam" id="PF09976"/>
    </source>
</evidence>
<dbReference type="InterPro" id="IPR011990">
    <property type="entry name" value="TPR-like_helical_dom_sf"/>
</dbReference>
<dbReference type="InterPro" id="IPR019734">
    <property type="entry name" value="TPR_rpt"/>
</dbReference>
<feature type="repeat" description="TPR" evidence="1">
    <location>
        <begin position="540"/>
        <end position="573"/>
    </location>
</feature>
<sequence>MRFAHRPLRRAGLLLAILCLSLSAGAAEKARLQVDDYQIDVDLMPQTHRLTAKAKIKFTATDDINTAVFELHNAMRVNKVTDAGGKPLQSERVTQDSTIRVPLPAGLNKGQSSQLNFEYEGLLSDADDSPVEGLKLAHVGEDSVYLLYAGRWFPLMGYGVDRFTATINVTVPTGMKVIGSGASAARPATPAAPRAAGAGKSTYTFVWDRASFPGTILAGNYQEFKGVSGGMTVNVFFTPQHKAEGPAYADTAARESEYFASLYGPAPSRTLNLVELPTDTVPTAWAPEIAAITGNAVSPKTNYRLLANVISHQWWGVSLSPASKADMWLSDGFARYSEMRYVEFAAGQAGLEEAAKDMAVGALAYDNVPLAQVSKLDTFSPEFQSLVSDKGGMILHMLRWVLSDAVFDRTMRAFAMQYAGKSVTAEDFRKLAEGTSGQRLTAFFTQWLDSTGAPEFKNKYTIYRLGNNKGFRVSGQISQDLDLFSMPLELRVDTDGKTEMKRITVSGTESPYVVETFGKPRRITLDPYSRVLKNSPELKVRASILRGQQLVREGDLTEALKEFQKALDANKASSLAHYRIAEVFFLQKNYQSAANEYRESLNGDGDPRWTEVWSHIQLGKIFDVTGQRERATNEYRQALQTNDNTQGALDEARRFLQAPYSQNADRNGN</sequence>
<evidence type="ECO:0000313" key="5">
    <source>
        <dbReference type="EMBL" id="MBI2677944.1"/>
    </source>
</evidence>
<dbReference type="GO" id="GO:0005737">
    <property type="term" value="C:cytoplasm"/>
    <property type="evidence" value="ECO:0007669"/>
    <property type="project" value="TreeGrafter"/>
</dbReference>
<keyword evidence="1" id="KW-0802">TPR repeat</keyword>
<dbReference type="PANTHER" id="PTHR11533">
    <property type="entry name" value="PROTEASE M1 ZINC METALLOPROTEASE"/>
    <property type="match status" value="1"/>
</dbReference>
<dbReference type="Pfam" id="PF01433">
    <property type="entry name" value="Peptidase_M1"/>
    <property type="match status" value="1"/>
</dbReference>
<dbReference type="Gene3D" id="2.60.40.1730">
    <property type="entry name" value="tricorn interacting facor f3 domain"/>
    <property type="match status" value="1"/>
</dbReference>
<dbReference type="PROSITE" id="PS50005">
    <property type="entry name" value="TPR"/>
    <property type="match status" value="2"/>
</dbReference>
<dbReference type="InterPro" id="IPR050344">
    <property type="entry name" value="Peptidase_M1_aminopeptidases"/>
</dbReference>
<gene>
    <name evidence="5" type="ORF">HYX28_04105</name>
</gene>
<dbReference type="InterPro" id="IPR014782">
    <property type="entry name" value="Peptidase_M1_dom"/>
</dbReference>
<reference evidence="5" key="1">
    <citation type="submission" date="2020-07" db="EMBL/GenBank/DDBJ databases">
        <title>Huge and variable diversity of episymbiotic CPR bacteria and DPANN archaea in groundwater ecosystems.</title>
        <authorList>
            <person name="He C.Y."/>
            <person name="Keren R."/>
            <person name="Whittaker M."/>
            <person name="Farag I.F."/>
            <person name="Doudna J."/>
            <person name="Cate J.H.D."/>
            <person name="Banfield J.F."/>
        </authorList>
    </citation>
    <scope>NUCLEOTIDE SEQUENCE</scope>
    <source>
        <strain evidence="5">NC_groundwater_580_Pr5_B-0.1um_64_19</strain>
    </source>
</reference>
<feature type="signal peptide" evidence="2">
    <location>
        <begin position="1"/>
        <end position="26"/>
    </location>
</feature>
<organism evidence="5 6">
    <name type="scientific">Candidatus Korobacter versatilis</name>
    <dbReference type="NCBI Taxonomy" id="658062"/>
    <lineage>
        <taxon>Bacteria</taxon>
        <taxon>Pseudomonadati</taxon>
        <taxon>Acidobacteriota</taxon>
        <taxon>Terriglobia</taxon>
        <taxon>Terriglobales</taxon>
        <taxon>Candidatus Korobacteraceae</taxon>
        <taxon>Candidatus Korobacter</taxon>
    </lineage>
</organism>
<dbReference type="Gene3D" id="1.10.390.10">
    <property type="entry name" value="Neutral Protease Domain 2"/>
    <property type="match status" value="1"/>
</dbReference>
<dbReference type="SUPFAM" id="SSF48452">
    <property type="entry name" value="TPR-like"/>
    <property type="match status" value="1"/>
</dbReference>
<dbReference type="GO" id="GO:0016020">
    <property type="term" value="C:membrane"/>
    <property type="evidence" value="ECO:0007669"/>
    <property type="project" value="TreeGrafter"/>
</dbReference>
<feature type="chain" id="PRO_5037803770" evidence="2">
    <location>
        <begin position="27"/>
        <end position="669"/>
    </location>
</feature>
<feature type="domain" description="Ancillary SecYEG translocon subunit/Cell division coordinator CpoB TPR" evidence="4">
    <location>
        <begin position="541"/>
        <end position="646"/>
    </location>
</feature>
<keyword evidence="2" id="KW-0732">Signal</keyword>
<dbReference type="PANTHER" id="PTHR11533:SF174">
    <property type="entry name" value="PUROMYCIN-SENSITIVE AMINOPEPTIDASE-RELATED"/>
    <property type="match status" value="1"/>
</dbReference>
<dbReference type="GO" id="GO:0008270">
    <property type="term" value="F:zinc ion binding"/>
    <property type="evidence" value="ECO:0007669"/>
    <property type="project" value="InterPro"/>
</dbReference>
<dbReference type="GO" id="GO:0070006">
    <property type="term" value="F:metalloaminopeptidase activity"/>
    <property type="evidence" value="ECO:0007669"/>
    <property type="project" value="TreeGrafter"/>
</dbReference>
<dbReference type="GO" id="GO:0042277">
    <property type="term" value="F:peptide binding"/>
    <property type="evidence" value="ECO:0007669"/>
    <property type="project" value="TreeGrafter"/>
</dbReference>
<feature type="domain" description="Peptidase M1 membrane alanine aminopeptidase" evidence="3">
    <location>
        <begin position="304"/>
        <end position="447"/>
    </location>
</feature>
<dbReference type="AlphaFoldDB" id="A0A932A753"/>
<evidence type="ECO:0000256" key="1">
    <source>
        <dbReference type="PROSITE-ProRule" id="PRU00339"/>
    </source>
</evidence>
<feature type="repeat" description="TPR" evidence="1">
    <location>
        <begin position="612"/>
        <end position="645"/>
    </location>
</feature>
<dbReference type="SUPFAM" id="SSF55486">
    <property type="entry name" value="Metalloproteases ('zincins'), catalytic domain"/>
    <property type="match status" value="1"/>
</dbReference>
<evidence type="ECO:0000256" key="2">
    <source>
        <dbReference type="SAM" id="SignalP"/>
    </source>
</evidence>